<feature type="region of interest" description="Disordered" evidence="1">
    <location>
        <begin position="49"/>
        <end position="192"/>
    </location>
</feature>
<feature type="compositionally biased region" description="Basic residues" evidence="1">
    <location>
        <begin position="82"/>
        <end position="107"/>
    </location>
</feature>
<sequence length="299" mass="32094">MRRGAESRPPRAGLPRRPQRRRKQWLLPAPPLAESFGVCPRVVHAGRARTSRVGAHLSGPPGGVRYGARGAVAPRGPPPHPPRCRRHGKSVPSLQRRRRHPRRRRPRAAPPRALPPSCRRRRCAMAATRRRRRRGRAPRPHPVARVWAAGAGGGPPTGSVATARGGVPPPPAAAPPPPPPPWRRRVPSPCAPSASTWCPPLPSCPPPRVATAFAASACGGVGRRRLPTGLPTRAAPTPRAARGRPTPCSPPPSTRQRRRGWWRCAGWRRPPGTWSRGGTAARTSRSAAPGGSPPLAARR</sequence>
<dbReference type="EMBL" id="KV918766">
    <property type="protein sequence ID" value="OSX81111.1"/>
    <property type="molecule type" value="Genomic_DNA"/>
</dbReference>
<feature type="region of interest" description="Disordered" evidence="1">
    <location>
        <begin position="1"/>
        <end position="30"/>
    </location>
</feature>
<dbReference type="Proteomes" id="UP000218209">
    <property type="component" value="Unassembled WGS sequence"/>
</dbReference>
<reference evidence="2 3" key="1">
    <citation type="submission" date="2017-03" db="EMBL/GenBank/DDBJ databases">
        <title>WGS assembly of Porphyra umbilicalis.</title>
        <authorList>
            <person name="Brawley S.H."/>
            <person name="Blouin N.A."/>
            <person name="Ficko-Blean E."/>
            <person name="Wheeler G.L."/>
            <person name="Lohr M."/>
            <person name="Goodson H.V."/>
            <person name="Jenkins J.W."/>
            <person name="Blaby-Haas C.E."/>
            <person name="Helliwell K.E."/>
            <person name="Chan C."/>
            <person name="Marriage T."/>
            <person name="Bhattacharya D."/>
            <person name="Klein A.S."/>
            <person name="Badis Y."/>
            <person name="Brodie J."/>
            <person name="Cao Y."/>
            <person name="Collen J."/>
            <person name="Dittami S.M."/>
            <person name="Gachon C.M."/>
            <person name="Green B.R."/>
            <person name="Karpowicz S."/>
            <person name="Kim J.W."/>
            <person name="Kudahl U."/>
            <person name="Lin S."/>
            <person name="Michel G."/>
            <person name="Mittag M."/>
            <person name="Olson B.J."/>
            <person name="Pangilinan J."/>
            <person name="Peng Y."/>
            <person name="Qiu H."/>
            <person name="Shu S."/>
            <person name="Singer J.T."/>
            <person name="Smith A.G."/>
            <person name="Sprecher B.N."/>
            <person name="Wagner V."/>
            <person name="Wang W."/>
            <person name="Wang Z.-Y."/>
            <person name="Yan J."/>
            <person name="Yarish C."/>
            <person name="Zoeuner-Riek S."/>
            <person name="Zhuang Y."/>
            <person name="Zou Y."/>
            <person name="Lindquist E.A."/>
            <person name="Grimwood J."/>
            <person name="Barry K."/>
            <person name="Rokhsar D.S."/>
            <person name="Schmutz J."/>
            <person name="Stiller J.W."/>
            <person name="Grossman A.R."/>
            <person name="Prochnik S.E."/>
        </authorList>
    </citation>
    <scope>NUCLEOTIDE SEQUENCE [LARGE SCALE GENOMIC DNA]</scope>
    <source>
        <strain evidence="2">4086291</strain>
    </source>
</reference>
<feature type="compositionally biased region" description="Low complexity" evidence="1">
    <location>
        <begin position="262"/>
        <end position="272"/>
    </location>
</feature>
<organism evidence="2 3">
    <name type="scientific">Porphyra umbilicalis</name>
    <name type="common">Purple laver</name>
    <name type="synonym">Red alga</name>
    <dbReference type="NCBI Taxonomy" id="2786"/>
    <lineage>
        <taxon>Eukaryota</taxon>
        <taxon>Rhodophyta</taxon>
        <taxon>Bangiophyceae</taxon>
        <taxon>Bangiales</taxon>
        <taxon>Bangiaceae</taxon>
        <taxon>Porphyra</taxon>
    </lineage>
</organism>
<feature type="compositionally biased region" description="Low complexity" evidence="1">
    <location>
        <begin position="227"/>
        <end position="246"/>
    </location>
</feature>
<feature type="compositionally biased region" description="Pro residues" evidence="1">
    <location>
        <begin position="167"/>
        <end position="181"/>
    </location>
</feature>
<evidence type="ECO:0000256" key="1">
    <source>
        <dbReference type="SAM" id="MobiDB-lite"/>
    </source>
</evidence>
<gene>
    <name evidence="2" type="ORF">BU14_0027s0133</name>
</gene>
<proteinExistence type="predicted"/>
<accession>A0A1X6PJU5</accession>
<keyword evidence="3" id="KW-1185">Reference proteome</keyword>
<evidence type="ECO:0000313" key="2">
    <source>
        <dbReference type="EMBL" id="OSX81111.1"/>
    </source>
</evidence>
<feature type="compositionally biased region" description="Basic residues" evidence="1">
    <location>
        <begin position="118"/>
        <end position="139"/>
    </location>
</feature>
<evidence type="ECO:0000313" key="3">
    <source>
        <dbReference type="Proteomes" id="UP000218209"/>
    </source>
</evidence>
<feature type="compositionally biased region" description="Low complexity" evidence="1">
    <location>
        <begin position="284"/>
        <end position="299"/>
    </location>
</feature>
<dbReference type="AlphaFoldDB" id="A0A1X6PJU5"/>
<feature type="region of interest" description="Disordered" evidence="1">
    <location>
        <begin position="224"/>
        <end position="299"/>
    </location>
</feature>
<name>A0A1X6PJU5_PORUM</name>
<protein>
    <submittedName>
        <fullName evidence="2">Uncharacterized protein</fullName>
    </submittedName>
</protein>